<feature type="region of interest" description="Disordered" evidence="4">
    <location>
        <begin position="548"/>
        <end position="574"/>
    </location>
</feature>
<evidence type="ECO:0000313" key="6">
    <source>
        <dbReference type="Proteomes" id="UP000007115"/>
    </source>
</evidence>
<feature type="compositionally biased region" description="Basic residues" evidence="4">
    <location>
        <begin position="257"/>
        <end position="269"/>
    </location>
</feature>
<gene>
    <name evidence="5" type="ORF">TRIVIDRAFT_217703</name>
</gene>
<protein>
    <recommendedName>
        <fullName evidence="7">Ankyrin repeat protein</fullName>
    </recommendedName>
</protein>
<proteinExistence type="predicted"/>
<evidence type="ECO:0008006" key="7">
    <source>
        <dbReference type="Google" id="ProtNLM"/>
    </source>
</evidence>
<dbReference type="OrthoDB" id="539213at2759"/>
<dbReference type="EMBL" id="ABDF02000001">
    <property type="protein sequence ID" value="EHK27107.1"/>
    <property type="molecule type" value="Genomic_DNA"/>
</dbReference>
<dbReference type="eggNOG" id="KOG4177">
    <property type="taxonomic scope" value="Eukaryota"/>
</dbReference>
<comment type="caution">
    <text evidence="5">The sequence shown here is derived from an EMBL/GenBank/DDBJ whole genome shotgun (WGS) entry which is preliminary data.</text>
</comment>
<feature type="compositionally biased region" description="Basic and acidic residues" evidence="4">
    <location>
        <begin position="234"/>
        <end position="256"/>
    </location>
</feature>
<dbReference type="RefSeq" id="XP_013961321.1">
    <property type="nucleotide sequence ID" value="XM_014105846.1"/>
</dbReference>
<feature type="repeat" description="ANK" evidence="3">
    <location>
        <begin position="118"/>
        <end position="150"/>
    </location>
</feature>
<evidence type="ECO:0000256" key="4">
    <source>
        <dbReference type="SAM" id="MobiDB-lite"/>
    </source>
</evidence>
<dbReference type="PANTHER" id="PTHR24161">
    <property type="entry name" value="ANK_REP_REGION DOMAIN-CONTAINING PROTEIN-RELATED"/>
    <property type="match status" value="1"/>
</dbReference>
<feature type="region of interest" description="Disordered" evidence="4">
    <location>
        <begin position="234"/>
        <end position="301"/>
    </location>
</feature>
<dbReference type="VEuPathDB" id="FungiDB:TRIVIDRAFT_217703"/>
<dbReference type="AlphaFoldDB" id="G9MFE1"/>
<dbReference type="HOGENOM" id="CLU_030110_0_0_1"/>
<sequence>MAHHKNNRSRQSRQKSARLAESGFNTLPPEIFNQILGEVASRNDLSSLSRCSRGLYWAISDILFTRAFENQIIVEGGIDDAVASVFIHAVRHDSRNLMQWLMFREHGSRLRGLFPWMNGFTYLHYALLQDAPKVAIQLLKHGSDLNEDAALYPDLKSLYVAIARPLSNRIGALDGALRIACSYALPRMAEYLLIRGADPNAHSDFGFAAIHIAVRQRLPWSQFELFSILNQVGDKESETHDEGKDSEIIKQSERNLKNAKGRGKSKRAKGQSDSKNTKAEDTKSTILEDPNTPEKDSKSTMWEAKVHQTVKVLLRFGADCNLIALNSRHHQCNHECWKSLSCAPIEQRVLHIAAAGGYSSVVSDLVEKKANIFQADGQGNLPVVHAMAQGHDDLVAFLLQCMKRYTKLRSKMSRVNPIVCISTRSTALHMACRFGYHIVVNDLLKGGADVNRVDSLGRTPLHEALAQCAPDLENRLVETLYLLSENDASQEAIDCNGRRAGDMGERHRLSGVRTLFEYATMARYDWQRLTEPQRDRKGNLVDNIPNPSSSWYVKEEPEIPPPIRHDMVSAETPI</sequence>
<dbReference type="InterPro" id="IPR036770">
    <property type="entry name" value="Ankyrin_rpt-contain_sf"/>
</dbReference>
<feature type="compositionally biased region" description="Basic and acidic residues" evidence="4">
    <location>
        <begin position="270"/>
        <end position="283"/>
    </location>
</feature>
<keyword evidence="1" id="KW-0677">Repeat</keyword>
<organism evidence="5 6">
    <name type="scientific">Hypocrea virens (strain Gv29-8 / FGSC 10586)</name>
    <name type="common">Gliocladium virens</name>
    <name type="synonym">Trichoderma virens</name>
    <dbReference type="NCBI Taxonomy" id="413071"/>
    <lineage>
        <taxon>Eukaryota</taxon>
        <taxon>Fungi</taxon>
        <taxon>Dikarya</taxon>
        <taxon>Ascomycota</taxon>
        <taxon>Pezizomycotina</taxon>
        <taxon>Sordariomycetes</taxon>
        <taxon>Hypocreomycetidae</taxon>
        <taxon>Hypocreales</taxon>
        <taxon>Hypocreaceae</taxon>
        <taxon>Trichoderma</taxon>
    </lineage>
</organism>
<dbReference type="InterPro" id="IPR002110">
    <property type="entry name" value="Ankyrin_rpt"/>
</dbReference>
<feature type="compositionally biased region" description="Basic and acidic residues" evidence="4">
    <location>
        <begin position="553"/>
        <end position="568"/>
    </location>
</feature>
<dbReference type="PROSITE" id="PS50088">
    <property type="entry name" value="ANK_REPEAT"/>
    <property type="match status" value="2"/>
</dbReference>
<dbReference type="SUPFAM" id="SSF48403">
    <property type="entry name" value="Ankyrin repeat"/>
    <property type="match status" value="2"/>
</dbReference>
<reference evidence="5 6" key="1">
    <citation type="journal article" date="2011" name="Genome Biol.">
        <title>Comparative genome sequence analysis underscores mycoparasitism as the ancestral life style of Trichoderma.</title>
        <authorList>
            <person name="Kubicek C.P."/>
            <person name="Herrera-Estrella A."/>
            <person name="Seidl-Seiboth V."/>
            <person name="Martinez D.A."/>
            <person name="Druzhinina I.S."/>
            <person name="Thon M."/>
            <person name="Zeilinger S."/>
            <person name="Casas-Flores S."/>
            <person name="Horwitz B.A."/>
            <person name="Mukherjee P.K."/>
            <person name="Mukherjee M."/>
            <person name="Kredics L."/>
            <person name="Alcaraz L.D."/>
            <person name="Aerts A."/>
            <person name="Antal Z."/>
            <person name="Atanasova L."/>
            <person name="Cervantes-Badillo M.G."/>
            <person name="Challacombe J."/>
            <person name="Chertkov O."/>
            <person name="McCluskey K."/>
            <person name="Coulpier F."/>
            <person name="Deshpande N."/>
            <person name="von Doehren H."/>
            <person name="Ebbole D.J."/>
            <person name="Esquivel-Naranjo E.U."/>
            <person name="Fekete E."/>
            <person name="Flipphi M."/>
            <person name="Glaser F."/>
            <person name="Gomez-Rodriguez E.Y."/>
            <person name="Gruber S."/>
            <person name="Han C."/>
            <person name="Henrissat B."/>
            <person name="Hermosa R."/>
            <person name="Hernandez-Onate M."/>
            <person name="Karaffa L."/>
            <person name="Kosti I."/>
            <person name="Le Crom S."/>
            <person name="Lindquist E."/>
            <person name="Lucas S."/>
            <person name="Luebeck M."/>
            <person name="Luebeck P.S."/>
            <person name="Margeot A."/>
            <person name="Metz B."/>
            <person name="Misra M."/>
            <person name="Nevalainen H."/>
            <person name="Omann M."/>
            <person name="Packer N."/>
            <person name="Perrone G."/>
            <person name="Uresti-Rivera E.E."/>
            <person name="Salamov A."/>
            <person name="Schmoll M."/>
            <person name="Seiboth B."/>
            <person name="Shapiro H."/>
            <person name="Sukno S."/>
            <person name="Tamayo-Ramos J.A."/>
            <person name="Tisch D."/>
            <person name="Wiest A."/>
            <person name="Wilkinson H.H."/>
            <person name="Zhang M."/>
            <person name="Coutinho P.M."/>
            <person name="Kenerley C.M."/>
            <person name="Monte E."/>
            <person name="Baker S.E."/>
            <person name="Grigoriev I.V."/>
        </authorList>
    </citation>
    <scope>NUCLEOTIDE SEQUENCE [LARGE SCALE GENOMIC DNA]</scope>
    <source>
        <strain evidence="6">Gv29-8 / FGSC 10586</strain>
    </source>
</reference>
<name>G9MFE1_HYPVG</name>
<dbReference type="SMART" id="SM00248">
    <property type="entry name" value="ANK"/>
    <property type="match status" value="6"/>
</dbReference>
<accession>G9MFE1</accession>
<feature type="repeat" description="ANK" evidence="3">
    <location>
        <begin position="423"/>
        <end position="455"/>
    </location>
</feature>
<dbReference type="GeneID" id="25791300"/>
<evidence type="ECO:0000313" key="5">
    <source>
        <dbReference type="EMBL" id="EHK27107.1"/>
    </source>
</evidence>
<keyword evidence="2 3" id="KW-0040">ANK repeat</keyword>
<dbReference type="Proteomes" id="UP000007115">
    <property type="component" value="Unassembled WGS sequence"/>
</dbReference>
<dbReference type="STRING" id="413071.G9MFE1"/>
<dbReference type="OMA" id="HIAAKID"/>
<dbReference type="Pfam" id="PF12796">
    <property type="entry name" value="Ank_2"/>
    <property type="match status" value="1"/>
</dbReference>
<dbReference type="PANTHER" id="PTHR24161:SF124">
    <property type="entry name" value="TRANSIENT RECEPTOR POTENTIAL CHANNEL PYREXIA"/>
    <property type="match status" value="1"/>
</dbReference>
<dbReference type="Gene3D" id="1.25.40.20">
    <property type="entry name" value="Ankyrin repeat-containing domain"/>
    <property type="match status" value="3"/>
</dbReference>
<dbReference type="PROSITE" id="PS50297">
    <property type="entry name" value="ANK_REP_REGION"/>
    <property type="match status" value="2"/>
</dbReference>
<evidence type="ECO:0000256" key="3">
    <source>
        <dbReference type="PROSITE-ProRule" id="PRU00023"/>
    </source>
</evidence>
<dbReference type="InParanoid" id="G9MFE1"/>
<evidence type="ECO:0000256" key="2">
    <source>
        <dbReference type="ARBA" id="ARBA00023043"/>
    </source>
</evidence>
<keyword evidence="6" id="KW-1185">Reference proteome</keyword>
<evidence type="ECO:0000256" key="1">
    <source>
        <dbReference type="ARBA" id="ARBA00022737"/>
    </source>
</evidence>